<feature type="domain" description="HTH cro/C1-type" evidence="1">
    <location>
        <begin position="1"/>
        <end position="42"/>
    </location>
</feature>
<evidence type="ECO:0000313" key="2">
    <source>
        <dbReference type="EMBL" id="MPN47374.1"/>
    </source>
</evidence>
<dbReference type="SUPFAM" id="SSF47413">
    <property type="entry name" value="lambda repressor-like DNA-binding domains"/>
    <property type="match status" value="1"/>
</dbReference>
<dbReference type="InterPro" id="IPR001387">
    <property type="entry name" value="Cro/C1-type_HTH"/>
</dbReference>
<dbReference type="GO" id="GO:0003677">
    <property type="term" value="F:DNA binding"/>
    <property type="evidence" value="ECO:0007669"/>
    <property type="project" value="InterPro"/>
</dbReference>
<reference evidence="2" key="1">
    <citation type="submission" date="2019-08" db="EMBL/GenBank/DDBJ databases">
        <authorList>
            <person name="Kucharzyk K."/>
            <person name="Murdoch R.W."/>
            <person name="Higgins S."/>
            <person name="Loffler F."/>
        </authorList>
    </citation>
    <scope>NUCLEOTIDE SEQUENCE</scope>
</reference>
<dbReference type="Pfam" id="PF13443">
    <property type="entry name" value="HTH_26"/>
    <property type="match status" value="1"/>
</dbReference>
<gene>
    <name evidence="2" type="ORF">SDC9_194976</name>
</gene>
<dbReference type="EMBL" id="VSSQ01108821">
    <property type="protein sequence ID" value="MPN47374.1"/>
    <property type="molecule type" value="Genomic_DNA"/>
</dbReference>
<organism evidence="2">
    <name type="scientific">bioreactor metagenome</name>
    <dbReference type="NCBI Taxonomy" id="1076179"/>
    <lineage>
        <taxon>unclassified sequences</taxon>
        <taxon>metagenomes</taxon>
        <taxon>ecological metagenomes</taxon>
    </lineage>
</organism>
<protein>
    <recommendedName>
        <fullName evidence="1">HTH cro/C1-type domain-containing protein</fullName>
    </recommendedName>
</protein>
<sequence length="84" mass="9450">MQQLSEELGIHRTNLSTSLSGNPTLSRLEDIARILDVKVTDLFKGDSGGVKQKKIMGFVEYDGEIFRINSIEDLVELLNKVKEK</sequence>
<evidence type="ECO:0000259" key="1">
    <source>
        <dbReference type="PROSITE" id="PS50943"/>
    </source>
</evidence>
<dbReference type="Gene3D" id="1.10.260.40">
    <property type="entry name" value="lambda repressor-like DNA-binding domains"/>
    <property type="match status" value="1"/>
</dbReference>
<dbReference type="InterPro" id="IPR010982">
    <property type="entry name" value="Lambda_DNA-bd_dom_sf"/>
</dbReference>
<dbReference type="CDD" id="cd00093">
    <property type="entry name" value="HTH_XRE"/>
    <property type="match status" value="1"/>
</dbReference>
<accession>A0A645IGE6</accession>
<name>A0A645IGE6_9ZZZZ</name>
<proteinExistence type="predicted"/>
<dbReference type="PROSITE" id="PS50943">
    <property type="entry name" value="HTH_CROC1"/>
    <property type="match status" value="1"/>
</dbReference>
<dbReference type="AlphaFoldDB" id="A0A645IGE6"/>
<comment type="caution">
    <text evidence="2">The sequence shown here is derived from an EMBL/GenBank/DDBJ whole genome shotgun (WGS) entry which is preliminary data.</text>
</comment>